<dbReference type="OrthoDB" id="5593818at2759"/>
<dbReference type="GO" id="GO:0005758">
    <property type="term" value="C:mitochondrial intermembrane space"/>
    <property type="evidence" value="ECO:0007669"/>
    <property type="project" value="InterPro"/>
</dbReference>
<dbReference type="OMA" id="QFCFNER"/>
<dbReference type="EMBL" id="CP000499">
    <property type="protein sequence ID" value="ABN66646.2"/>
    <property type="molecule type" value="Genomic_DNA"/>
</dbReference>
<evidence type="ECO:0000313" key="3">
    <source>
        <dbReference type="Proteomes" id="UP000002258"/>
    </source>
</evidence>
<sequence length="184" mass="21012">MTASLSSQSLVPPSLLTPQNCHESSRISAFLRLSRLASDDTIRQHLNEVKTPAGCDDYFASTIVPQWQARAQLITFCENYAADFRKKTASGIHVNHEEPQGGAAHDNLLPQTFNLRLDPYAEKSYNQKLEQQYAQCDYIDNWVSNQKNVESIIREQTSHVLNDKCYYNDWLAQFKKLDSVIKQS</sequence>
<dbReference type="FunCoup" id="A3LUT2">
    <property type="interactions" value="22"/>
</dbReference>
<dbReference type="eggNOG" id="KOG4613">
    <property type="taxonomic scope" value="Eukaryota"/>
</dbReference>
<name>A3LUT2_PICST</name>
<dbReference type="PANTHER" id="PTHR31905:SF2">
    <property type="entry name" value="PROTEIN MIX23"/>
    <property type="match status" value="1"/>
</dbReference>
<dbReference type="RefSeq" id="XP_001384675.2">
    <property type="nucleotide sequence ID" value="XM_001384638.1"/>
</dbReference>
<dbReference type="Proteomes" id="UP000002258">
    <property type="component" value="Chromosome 5"/>
</dbReference>
<organism evidence="2 3">
    <name type="scientific">Scheffersomyces stipitis (strain ATCC 58785 / CBS 6054 / NBRC 10063 / NRRL Y-11545)</name>
    <name type="common">Yeast</name>
    <name type="synonym">Pichia stipitis</name>
    <dbReference type="NCBI Taxonomy" id="322104"/>
    <lineage>
        <taxon>Eukaryota</taxon>
        <taxon>Fungi</taxon>
        <taxon>Dikarya</taxon>
        <taxon>Ascomycota</taxon>
        <taxon>Saccharomycotina</taxon>
        <taxon>Pichiomycetes</taxon>
        <taxon>Debaryomycetaceae</taxon>
        <taxon>Scheffersomyces</taxon>
    </lineage>
</organism>
<keyword evidence="3" id="KW-1185">Reference proteome</keyword>
<dbReference type="STRING" id="322104.A3LUT2"/>
<dbReference type="InterPro" id="IPR016805">
    <property type="entry name" value="MIX23_fungal"/>
</dbReference>
<proteinExistence type="inferred from homology"/>
<accession>A3LUT2</accession>
<evidence type="ECO:0000256" key="1">
    <source>
        <dbReference type="ARBA" id="ARBA00024204"/>
    </source>
</evidence>
<gene>
    <name evidence="2" type="ORF">PICST_36152</name>
</gene>
<protein>
    <submittedName>
        <fullName evidence="2">Uncharacterized protein</fullName>
    </submittedName>
</protein>
<evidence type="ECO:0000313" key="2">
    <source>
        <dbReference type="EMBL" id="ABN66646.2"/>
    </source>
</evidence>
<comment type="similarity">
    <text evidence="1">Belongs to the MIX23 family.</text>
</comment>
<dbReference type="PIRSF" id="PIRSF022603">
    <property type="entry name" value="UCP022603"/>
    <property type="match status" value="1"/>
</dbReference>
<dbReference type="HOGENOM" id="CLU_118733_0_0_1"/>
<dbReference type="AlphaFoldDB" id="A3LUT2"/>
<dbReference type="GeneID" id="4839064"/>
<reference evidence="2 3" key="1">
    <citation type="journal article" date="2007" name="Nat. Biotechnol.">
        <title>Genome sequence of the lignocellulose-bioconverting and xylose-fermenting yeast Pichia stipitis.</title>
        <authorList>
            <person name="Jeffries T.W."/>
            <person name="Grigoriev I.V."/>
            <person name="Grimwood J."/>
            <person name="Laplaza J.M."/>
            <person name="Aerts A."/>
            <person name="Salamov A."/>
            <person name="Schmutz J."/>
            <person name="Lindquist E."/>
            <person name="Dehal P."/>
            <person name="Shapiro H."/>
            <person name="Jin Y.S."/>
            <person name="Passoth V."/>
            <person name="Richardson P.M."/>
        </authorList>
    </citation>
    <scope>NUCLEOTIDE SEQUENCE [LARGE SCALE GENOMIC DNA]</scope>
    <source>
        <strain evidence="3">ATCC 58785 / CBS 6054 / NBRC 10063 / NRRL Y-11545</strain>
    </source>
</reference>
<dbReference type="KEGG" id="pic:PICST_36152"/>
<dbReference type="InterPro" id="IPR019171">
    <property type="entry name" value="MIX23"/>
</dbReference>
<dbReference type="InParanoid" id="A3LUT2"/>
<dbReference type="PANTHER" id="PTHR31905">
    <property type="entry name" value="COILED-COIL DOMAIN-CONTAINING PROTEIN 58"/>
    <property type="match status" value="1"/>
</dbReference>
<dbReference type="Pfam" id="PF09774">
    <property type="entry name" value="MIX23"/>
    <property type="match status" value="1"/>
</dbReference>